<proteinExistence type="predicted"/>
<feature type="region of interest" description="Disordered" evidence="1">
    <location>
        <begin position="203"/>
        <end position="258"/>
    </location>
</feature>
<organism evidence="2 3">
    <name type="scientific">Cinchona calisaya</name>
    <dbReference type="NCBI Taxonomy" id="153742"/>
    <lineage>
        <taxon>Eukaryota</taxon>
        <taxon>Viridiplantae</taxon>
        <taxon>Streptophyta</taxon>
        <taxon>Embryophyta</taxon>
        <taxon>Tracheophyta</taxon>
        <taxon>Spermatophyta</taxon>
        <taxon>Magnoliopsida</taxon>
        <taxon>eudicotyledons</taxon>
        <taxon>Gunneridae</taxon>
        <taxon>Pentapetalae</taxon>
        <taxon>asterids</taxon>
        <taxon>lamiids</taxon>
        <taxon>Gentianales</taxon>
        <taxon>Rubiaceae</taxon>
        <taxon>Cinchonoideae</taxon>
        <taxon>Cinchoneae</taxon>
        <taxon>Cinchona</taxon>
    </lineage>
</organism>
<feature type="compositionally biased region" description="Basic and acidic residues" evidence="1">
    <location>
        <begin position="112"/>
        <end position="134"/>
    </location>
</feature>
<keyword evidence="3" id="KW-1185">Reference proteome</keyword>
<evidence type="ECO:0000256" key="1">
    <source>
        <dbReference type="SAM" id="MobiDB-lite"/>
    </source>
</evidence>
<feature type="compositionally biased region" description="Polar residues" evidence="1">
    <location>
        <begin position="212"/>
        <end position="239"/>
    </location>
</feature>
<comment type="caution">
    <text evidence="2">The sequence shown here is derived from an EMBL/GenBank/DDBJ whole genome shotgun (WGS) entry which is preliminary data.</text>
</comment>
<reference evidence="2 3" key="1">
    <citation type="submission" date="2024-11" db="EMBL/GenBank/DDBJ databases">
        <title>A near-complete genome assembly of Cinchona calisaya.</title>
        <authorList>
            <person name="Lian D.C."/>
            <person name="Zhao X.W."/>
            <person name="Wei L."/>
        </authorList>
    </citation>
    <scope>NUCLEOTIDE SEQUENCE [LARGE SCALE GENOMIC DNA]</scope>
    <source>
        <tissue evidence="2">Nenye</tissue>
    </source>
</reference>
<dbReference type="Proteomes" id="UP001630127">
    <property type="component" value="Unassembled WGS sequence"/>
</dbReference>
<sequence>MKIRKKEDNFLPTPSYVDDSTEVTMRCYHWGKCKHEPSETYKGGEITVFDEVELSGISIFELDRMVEQARVYGHKVLKVKTVGEIKMLWMGGIEDAGNGNDEGAEDAGDSDFSGKDSDYGDKKNQAIEIRRNEDGGPDSVVDNSDKDDAANSEAEFESLRGSDKEQGMQYPVFDKDMDNLNLEVGMVFSSFKEFKAALGAETSREVWEGTQEAPTQGEAQGTQDAHTVVTQEPSATAVSKSAERSKVSKRTRRCSRNSGGMCYLTQEALTQWDAPGTQETCAAAIPNSPKGKKS</sequence>
<dbReference type="EMBL" id="JBJUIK010000011">
    <property type="protein sequence ID" value="KAL3512669.1"/>
    <property type="molecule type" value="Genomic_DNA"/>
</dbReference>
<accession>A0ABD2YZG8</accession>
<dbReference type="AlphaFoldDB" id="A0ABD2YZG8"/>
<name>A0ABD2YZG8_9GENT</name>
<evidence type="ECO:0000313" key="3">
    <source>
        <dbReference type="Proteomes" id="UP001630127"/>
    </source>
</evidence>
<protein>
    <submittedName>
        <fullName evidence="2">Uncharacterized protein</fullName>
    </submittedName>
</protein>
<evidence type="ECO:0000313" key="2">
    <source>
        <dbReference type="EMBL" id="KAL3512669.1"/>
    </source>
</evidence>
<gene>
    <name evidence="2" type="ORF">ACH5RR_025386</name>
</gene>
<feature type="region of interest" description="Disordered" evidence="1">
    <location>
        <begin position="96"/>
        <end position="167"/>
    </location>
</feature>
<feature type="compositionally biased region" description="Basic and acidic residues" evidence="1">
    <location>
        <begin position="157"/>
        <end position="166"/>
    </location>
</feature>